<reference evidence="3 4" key="1">
    <citation type="journal article" date="2014" name="Nat. Commun.">
        <title>Multiple recent horizontal transfers of a large genomic region in cheese making fungi.</title>
        <authorList>
            <person name="Cheeseman K."/>
            <person name="Ropars J."/>
            <person name="Renault P."/>
            <person name="Dupont J."/>
            <person name="Gouzy J."/>
            <person name="Branca A."/>
            <person name="Abraham A.L."/>
            <person name="Ceppi M."/>
            <person name="Conseiller E."/>
            <person name="Debuchy R."/>
            <person name="Malagnac F."/>
            <person name="Goarin A."/>
            <person name="Silar P."/>
            <person name="Lacoste S."/>
            <person name="Sallet E."/>
            <person name="Bensimon A."/>
            <person name="Giraud T."/>
            <person name="Brygoo Y."/>
        </authorList>
    </citation>
    <scope>NUCLEOTIDE SEQUENCE [LARGE SCALE GENOMIC DNA]</scope>
    <source>
        <strain evidence="4">FM 013</strain>
    </source>
</reference>
<feature type="domain" description="Nephrocystin 3-like N-terminal" evidence="2">
    <location>
        <begin position="62"/>
        <end position="234"/>
    </location>
</feature>
<accession>A0A0G4NVX4</accession>
<name>A0A0G4NVX4_PENC3</name>
<dbReference type="InterPro" id="IPR027417">
    <property type="entry name" value="P-loop_NTPase"/>
</dbReference>
<sequence length="687" mass="78287">MDMDQATMYHIVRNNTSKALSAQVNGDVNFNFGAEKTIKERIKGALVKKIGPSPRKKEVNPETCKWLGEIPNFLSWNSNDASIPGLLWIYGGPGKGKTHLATHLASQLEKSDMVLNYFCDARDILRSTELAVILGLLNQLLESENSENLYRIISDKFSGIEQDLFSDAYIADLWDCLEMIIRKISQSHQVYLVLDGLDQCDISSKIHLMSQLRRMCNENRQEEKNPVKVVIFSRPSDLHRQTDLMIDLHEDEIVKWTEEDIRKIVKDSCLLEQGETEYCDILTKRANGTFLWVASAISLLDNKPVQQKIVDGDSAFLDKLLPSELEAMYNMMLLNILQLVHGKFQCKEIMEIFRCLAISSHPLTKDEVEAITVLDGPVVDDALQAFQDILSITGKGSSNKAVGLIHSSLKELFVQDSLSLIPKEICWSIWPILSSTASWLGENRFQLWLLDYAVLIAMSVYFQEHMYQHPTLIFGFLFCLLQFVSQAPRSSLLMGLFYKAFDRLINKTTMMIFSVREKEARRFEFKRCIASTSDRDQGLRRGMCGAGHPGPLESKTKAEEPWRLLRYPCRYWVRHLERSYPNSYEIETVYAFAKKHFLHWLEAISIFGVISEAVWELNIVQEVIQGFGEGNDQTSMANDFIAFTGDGILWIPVEYRGYSCPAFYKGSLALGYNDGRVLIVGFSASMK</sequence>
<dbReference type="PANTHER" id="PTHR10039">
    <property type="entry name" value="AMELOGENIN"/>
    <property type="match status" value="1"/>
</dbReference>
<evidence type="ECO:0000256" key="1">
    <source>
        <dbReference type="ARBA" id="ARBA00022737"/>
    </source>
</evidence>
<dbReference type="AlphaFoldDB" id="A0A0G4NVX4"/>
<gene>
    <name evidence="3" type="ORF">PCAMFM013_S002g000088</name>
</gene>
<dbReference type="EMBL" id="HG793135">
    <property type="protein sequence ID" value="CRL18218.1"/>
    <property type="molecule type" value="Genomic_DNA"/>
</dbReference>
<dbReference type="Proteomes" id="UP000053732">
    <property type="component" value="Unassembled WGS sequence"/>
</dbReference>
<dbReference type="InterPro" id="IPR056884">
    <property type="entry name" value="NPHP3-like_N"/>
</dbReference>
<organism evidence="3 4">
    <name type="scientific">Penicillium camemberti (strain FM 013)</name>
    <dbReference type="NCBI Taxonomy" id="1429867"/>
    <lineage>
        <taxon>Eukaryota</taxon>
        <taxon>Fungi</taxon>
        <taxon>Dikarya</taxon>
        <taxon>Ascomycota</taxon>
        <taxon>Pezizomycotina</taxon>
        <taxon>Eurotiomycetes</taxon>
        <taxon>Eurotiomycetidae</taxon>
        <taxon>Eurotiales</taxon>
        <taxon>Aspergillaceae</taxon>
        <taxon>Penicillium</taxon>
    </lineage>
</organism>
<evidence type="ECO:0000313" key="4">
    <source>
        <dbReference type="Proteomes" id="UP000053732"/>
    </source>
</evidence>
<dbReference type="Gene3D" id="3.40.50.300">
    <property type="entry name" value="P-loop containing nucleotide triphosphate hydrolases"/>
    <property type="match status" value="1"/>
</dbReference>
<proteinExistence type="predicted"/>
<dbReference type="SUPFAM" id="SSF52540">
    <property type="entry name" value="P-loop containing nucleoside triphosphate hydrolases"/>
    <property type="match status" value="1"/>
</dbReference>
<evidence type="ECO:0000259" key="2">
    <source>
        <dbReference type="Pfam" id="PF24883"/>
    </source>
</evidence>
<keyword evidence="4" id="KW-1185">Reference proteome</keyword>
<dbReference type="PANTHER" id="PTHR10039:SF14">
    <property type="entry name" value="NACHT DOMAIN-CONTAINING PROTEIN"/>
    <property type="match status" value="1"/>
</dbReference>
<keyword evidence="1" id="KW-0677">Repeat</keyword>
<dbReference type="Pfam" id="PF24883">
    <property type="entry name" value="NPHP3_N"/>
    <property type="match status" value="1"/>
</dbReference>
<protein>
    <submittedName>
        <fullName evidence="3">Str. FM013</fullName>
    </submittedName>
</protein>
<dbReference type="STRING" id="1429867.A0A0G4NVX4"/>
<evidence type="ECO:0000313" key="3">
    <source>
        <dbReference type="EMBL" id="CRL18218.1"/>
    </source>
</evidence>